<dbReference type="PANTHER" id="PTHR42793">
    <property type="entry name" value="COA BINDING DOMAIN CONTAINING PROTEIN"/>
    <property type="match status" value="1"/>
</dbReference>
<dbReference type="InterPro" id="IPR013815">
    <property type="entry name" value="ATP_grasp_subdomain_1"/>
</dbReference>
<evidence type="ECO:0000313" key="2">
    <source>
        <dbReference type="EMBL" id="WXB76020.1"/>
    </source>
</evidence>
<organism evidence="2 3">
    <name type="scientific">Janibacter alittae</name>
    <dbReference type="NCBI Taxonomy" id="3115209"/>
    <lineage>
        <taxon>Bacteria</taxon>
        <taxon>Bacillati</taxon>
        <taxon>Actinomycetota</taxon>
        <taxon>Actinomycetes</taxon>
        <taxon>Micrococcales</taxon>
        <taxon>Intrasporangiaceae</taxon>
        <taxon>Janibacter</taxon>
    </lineage>
</organism>
<dbReference type="Gene3D" id="3.30.1490.20">
    <property type="entry name" value="ATP-grasp fold, A domain"/>
    <property type="match status" value="1"/>
</dbReference>
<gene>
    <name evidence="2" type="ORF">V1351_13910</name>
</gene>
<dbReference type="Gene3D" id="3.40.50.720">
    <property type="entry name" value="NAD(P)-binding Rossmann-like Domain"/>
    <property type="match status" value="1"/>
</dbReference>
<dbReference type="InterPro" id="IPR016102">
    <property type="entry name" value="Succinyl-CoA_synth-like"/>
</dbReference>
<name>A0ABZ2MG45_9MICO</name>
<dbReference type="GO" id="GO:0016874">
    <property type="term" value="F:ligase activity"/>
    <property type="evidence" value="ECO:0007669"/>
    <property type="project" value="UniProtKB-KW"/>
</dbReference>
<dbReference type="SUPFAM" id="SSF52210">
    <property type="entry name" value="Succinyl-CoA synthetase domains"/>
    <property type="match status" value="2"/>
</dbReference>
<dbReference type="RefSeq" id="WP_338748789.1">
    <property type="nucleotide sequence ID" value="NZ_CP144913.1"/>
</dbReference>
<protein>
    <submittedName>
        <fullName evidence="2">Acetate--CoA ligase family protein</fullName>
    </submittedName>
</protein>
<dbReference type="InterPro" id="IPR032875">
    <property type="entry name" value="Succ_CoA_lig_flav_dom"/>
</dbReference>
<dbReference type="EMBL" id="CP144913">
    <property type="protein sequence ID" value="WXB76020.1"/>
    <property type="molecule type" value="Genomic_DNA"/>
</dbReference>
<dbReference type="Pfam" id="PF13549">
    <property type="entry name" value="ATP-grasp_5"/>
    <property type="match status" value="1"/>
</dbReference>
<evidence type="ECO:0000313" key="3">
    <source>
        <dbReference type="Proteomes" id="UP001382727"/>
    </source>
</evidence>
<dbReference type="SMART" id="SM00881">
    <property type="entry name" value="CoA_binding"/>
    <property type="match status" value="1"/>
</dbReference>
<proteinExistence type="predicted"/>
<dbReference type="InterPro" id="IPR036291">
    <property type="entry name" value="NAD(P)-bd_dom_sf"/>
</dbReference>
<accession>A0ABZ2MG45</accession>
<feature type="domain" description="CoA-binding" evidence="1">
    <location>
        <begin position="28"/>
        <end position="123"/>
    </location>
</feature>
<dbReference type="InterPro" id="IPR003781">
    <property type="entry name" value="CoA-bd"/>
</dbReference>
<dbReference type="SUPFAM" id="SSF51735">
    <property type="entry name" value="NAD(P)-binding Rossmann-fold domains"/>
    <property type="match status" value="1"/>
</dbReference>
<sequence length="723" mass="75164">MTTTSPPIDFGTRTHSARKANVAGLDALFEPRSIAVLGASSDPTKIGGRPVHFAKESGFTGAVYPVNPKADTIQGLPAFPDIESIPGEVDLALIALPNSAVTDAVHACGRKGVKVVTIFSAGFAEMDENGDAQQQKLVDIARGYGMRLLGPNCIGSMNRRTGAVGTFAASSGVPFTQKPLATVALASQSGAIASEWVVAGTQQGLQFDPWLSTGNEADIQLADVLAHMAMDPSVEIIAAYLEGCRDGDRLREALELAQEAGKPVVVLKVGRSEVGATAVASHTASLVGADEVFDALFQQYGAIRVDSMAEMFDVCYALAIGKLPEGDRLGILTGSGGVGILAADEAGESGLEVPPTSPSLQRDLKAIWPPAGVGNPVDLTAQLMNDPKLLPSFIDACLADGGFDQLVLGVIYMGFLEPWSDLLVNGLTSARAAHPDAPIVVTASTRPEVRRAIEEMSIPVFADISNAVKVMGRINDYARRRREFEDRRASDATATDSTAVLPGLPETMTEVTAKAFISAAGIDVVPEAVVTSAAEAAQAQAGLDAPVVLKIVSPDIAHKTEAGGVVLGVATPEEAAAAYDQIVASARAYDGGARIEGVLISPMVTDGVETIIGVSNDPTFGPVVVFGLGGVFVEVLKDVTYRLAPFGLETAKFMIGEIRGSAMLAGARGAEPSDVEALARALVALSRLADAHRDRLDSIDVNPFIVRPVGQGALALDALVTTR</sequence>
<dbReference type="PANTHER" id="PTHR42793:SF4">
    <property type="entry name" value="BLL6376 PROTEIN"/>
    <property type="match status" value="1"/>
</dbReference>
<reference evidence="2 3" key="1">
    <citation type="submission" date="2024-02" db="EMBL/GenBank/DDBJ databases">
        <title>Janibacter sp. nov., isolated from gut of marine sandworm.</title>
        <authorList>
            <person name="Kim B."/>
            <person name="Jun M.O."/>
            <person name="Shin N.-R."/>
        </authorList>
    </citation>
    <scope>NUCLEOTIDE SEQUENCE [LARGE SCALE GENOMIC DNA]</scope>
    <source>
        <strain evidence="2 3">A1S7</strain>
    </source>
</reference>
<evidence type="ECO:0000259" key="1">
    <source>
        <dbReference type="SMART" id="SM00881"/>
    </source>
</evidence>
<dbReference type="Pfam" id="PF19045">
    <property type="entry name" value="Ligase_CoA_2"/>
    <property type="match status" value="1"/>
</dbReference>
<keyword evidence="3" id="KW-1185">Reference proteome</keyword>
<dbReference type="SUPFAM" id="SSF56059">
    <property type="entry name" value="Glutathione synthetase ATP-binding domain-like"/>
    <property type="match status" value="1"/>
</dbReference>
<dbReference type="Pfam" id="PF13607">
    <property type="entry name" value="Succ_CoA_lig"/>
    <property type="match status" value="1"/>
</dbReference>
<dbReference type="InterPro" id="IPR043938">
    <property type="entry name" value="Ligase_CoA_dom"/>
</dbReference>
<keyword evidence="2" id="KW-0436">Ligase</keyword>
<dbReference type="Gene3D" id="3.40.50.261">
    <property type="entry name" value="Succinyl-CoA synthetase domains"/>
    <property type="match status" value="2"/>
</dbReference>
<dbReference type="Proteomes" id="UP001382727">
    <property type="component" value="Chromosome"/>
</dbReference>
<dbReference type="Gene3D" id="3.30.470.20">
    <property type="entry name" value="ATP-grasp fold, B domain"/>
    <property type="match status" value="1"/>
</dbReference>
<dbReference type="Pfam" id="PF13380">
    <property type="entry name" value="CoA_binding_2"/>
    <property type="match status" value="1"/>
</dbReference>